<proteinExistence type="predicted"/>
<dbReference type="EMBL" id="QJKJ01016831">
    <property type="protein sequence ID" value="RDX60487.1"/>
    <property type="molecule type" value="Genomic_DNA"/>
</dbReference>
<evidence type="ECO:0000313" key="2">
    <source>
        <dbReference type="Proteomes" id="UP000257109"/>
    </source>
</evidence>
<accession>A0A371E3D5</accession>
<dbReference type="Proteomes" id="UP000257109">
    <property type="component" value="Unassembled WGS sequence"/>
</dbReference>
<keyword evidence="2" id="KW-1185">Reference proteome</keyword>
<protein>
    <submittedName>
        <fullName evidence="1">Uncharacterized protein</fullName>
    </submittedName>
</protein>
<gene>
    <name evidence="1" type="ORF">CR513_61365</name>
</gene>
<feature type="non-terminal residue" evidence="1">
    <location>
        <position position="1"/>
    </location>
</feature>
<evidence type="ECO:0000313" key="1">
    <source>
        <dbReference type="EMBL" id="RDX60487.1"/>
    </source>
</evidence>
<organism evidence="1 2">
    <name type="scientific">Mucuna pruriens</name>
    <name type="common">Velvet bean</name>
    <name type="synonym">Dolichos pruriens</name>
    <dbReference type="NCBI Taxonomy" id="157652"/>
    <lineage>
        <taxon>Eukaryota</taxon>
        <taxon>Viridiplantae</taxon>
        <taxon>Streptophyta</taxon>
        <taxon>Embryophyta</taxon>
        <taxon>Tracheophyta</taxon>
        <taxon>Spermatophyta</taxon>
        <taxon>Magnoliopsida</taxon>
        <taxon>eudicotyledons</taxon>
        <taxon>Gunneridae</taxon>
        <taxon>Pentapetalae</taxon>
        <taxon>rosids</taxon>
        <taxon>fabids</taxon>
        <taxon>Fabales</taxon>
        <taxon>Fabaceae</taxon>
        <taxon>Papilionoideae</taxon>
        <taxon>50 kb inversion clade</taxon>
        <taxon>NPAAA clade</taxon>
        <taxon>indigoferoid/millettioid clade</taxon>
        <taxon>Phaseoleae</taxon>
        <taxon>Mucuna</taxon>
    </lineage>
</organism>
<sequence length="148" mass="16968">MEEMAEFHDSVRVRQPWSRATTKNTNISLSKREEGLERGANPRTKVLGLHPLNTNQVALFEEACNTNPITLPLQRHLRKFVKRGADRIISSKVEIRQPEEGIVVEKRMDIEEGANRTTLSDVVIRADAPMQWHPKAQRSHQHHSQGIH</sequence>
<reference evidence="1" key="1">
    <citation type="submission" date="2018-05" db="EMBL/GenBank/DDBJ databases">
        <title>Draft genome of Mucuna pruriens seed.</title>
        <authorList>
            <person name="Nnadi N.E."/>
            <person name="Vos R."/>
            <person name="Hasami M.H."/>
            <person name="Devisetty U.K."/>
            <person name="Aguiy J.C."/>
        </authorList>
    </citation>
    <scope>NUCLEOTIDE SEQUENCE [LARGE SCALE GENOMIC DNA]</scope>
    <source>
        <strain evidence="1">JCA_2017</strain>
    </source>
</reference>
<name>A0A371E3D5_MUCPR</name>
<comment type="caution">
    <text evidence="1">The sequence shown here is derived from an EMBL/GenBank/DDBJ whole genome shotgun (WGS) entry which is preliminary data.</text>
</comment>
<dbReference type="AlphaFoldDB" id="A0A371E3D5"/>